<accession>A0A0D1ZBV8</accession>
<sequence length="293" mass="31937">MAYSINSWDEALATATSPPIYEIWIQASKSNAAATTFVIVAIIITYVVSVASEHTASRLTWAYARDDALVLLRHISNVHSSLDVPVWALIAAHIKKHQRTDDIASELNTTNQEILAPPVVEKVWGRKALTIVCVPRLKSDDTRREHEPGLDRNIQCQDGAGKKPNNLATWIATAFVSMHDLGILTSIGSGTGHRLFGLSSHTPLAGDRKTRRRVWGLVAHWNSDDNVASILPNLASETFHPSGPPAYCASSLELGERVGTEGIPDWARCCCVGDGSGSVVPKSDLHCMLYELR</sequence>
<reference evidence="7 8" key="1">
    <citation type="submission" date="2015-01" db="EMBL/GenBank/DDBJ databases">
        <title>The Genome Sequence of Exophiala sideris CBS121828.</title>
        <authorList>
            <consortium name="The Broad Institute Genomics Platform"/>
            <person name="Cuomo C."/>
            <person name="de Hoog S."/>
            <person name="Gorbushina A."/>
            <person name="Stielow B."/>
            <person name="Teixiera M."/>
            <person name="Abouelleil A."/>
            <person name="Chapman S.B."/>
            <person name="Priest M."/>
            <person name="Young S.K."/>
            <person name="Wortman J."/>
            <person name="Nusbaum C."/>
            <person name="Birren B."/>
        </authorList>
    </citation>
    <scope>NUCLEOTIDE SEQUENCE [LARGE SCALE GENOMIC DNA]</scope>
    <source>
        <strain evidence="7 8">CBS 121828</strain>
    </source>
</reference>
<dbReference type="PANTHER" id="PTHR45649">
    <property type="entry name" value="AMINO-ACID PERMEASE BAT1"/>
    <property type="match status" value="1"/>
</dbReference>
<evidence type="ECO:0000256" key="3">
    <source>
        <dbReference type="ARBA" id="ARBA00022692"/>
    </source>
</evidence>
<dbReference type="EMBL" id="KN846951">
    <property type="protein sequence ID" value="KIV84248.1"/>
    <property type="molecule type" value="Genomic_DNA"/>
</dbReference>
<feature type="transmembrane region" description="Helical" evidence="6">
    <location>
        <begin position="32"/>
        <end position="51"/>
    </location>
</feature>
<dbReference type="STRING" id="1016849.A0A0D1ZBV8"/>
<gene>
    <name evidence="7" type="ORF">PV11_00038</name>
</gene>
<keyword evidence="2" id="KW-0813">Transport</keyword>
<protein>
    <submittedName>
        <fullName evidence="7">Uncharacterized protein</fullName>
    </submittedName>
</protein>
<keyword evidence="4 6" id="KW-1133">Transmembrane helix</keyword>
<organism evidence="7 8">
    <name type="scientific">Exophiala sideris</name>
    <dbReference type="NCBI Taxonomy" id="1016849"/>
    <lineage>
        <taxon>Eukaryota</taxon>
        <taxon>Fungi</taxon>
        <taxon>Dikarya</taxon>
        <taxon>Ascomycota</taxon>
        <taxon>Pezizomycotina</taxon>
        <taxon>Eurotiomycetes</taxon>
        <taxon>Chaetothyriomycetidae</taxon>
        <taxon>Chaetothyriales</taxon>
        <taxon>Herpotrichiellaceae</taxon>
        <taxon>Exophiala</taxon>
    </lineage>
</organism>
<dbReference type="GO" id="GO:0016020">
    <property type="term" value="C:membrane"/>
    <property type="evidence" value="ECO:0007669"/>
    <property type="project" value="UniProtKB-SubCell"/>
</dbReference>
<keyword evidence="3 6" id="KW-0812">Transmembrane</keyword>
<evidence type="ECO:0000256" key="1">
    <source>
        <dbReference type="ARBA" id="ARBA00004141"/>
    </source>
</evidence>
<dbReference type="AlphaFoldDB" id="A0A0D1ZBV8"/>
<proteinExistence type="predicted"/>
<name>A0A0D1ZBV8_9EURO</name>
<evidence type="ECO:0000313" key="8">
    <source>
        <dbReference type="Proteomes" id="UP000053599"/>
    </source>
</evidence>
<dbReference type="GO" id="GO:0022857">
    <property type="term" value="F:transmembrane transporter activity"/>
    <property type="evidence" value="ECO:0007669"/>
    <property type="project" value="UniProtKB-ARBA"/>
</dbReference>
<comment type="subcellular location">
    <subcellularLocation>
        <location evidence="1">Membrane</location>
        <topology evidence="1">Multi-pass membrane protein</topology>
    </subcellularLocation>
</comment>
<evidence type="ECO:0000313" key="7">
    <source>
        <dbReference type="EMBL" id="KIV84248.1"/>
    </source>
</evidence>
<dbReference type="PANTHER" id="PTHR45649:SF24">
    <property type="entry name" value="TRANSPORT PROTEIN, PUTATIVE (AFU_ORTHOLOGUE AFUA_2G15150)-RELATED"/>
    <property type="match status" value="1"/>
</dbReference>
<keyword evidence="5 6" id="KW-0472">Membrane</keyword>
<evidence type="ECO:0000256" key="6">
    <source>
        <dbReference type="SAM" id="Phobius"/>
    </source>
</evidence>
<evidence type="ECO:0000256" key="5">
    <source>
        <dbReference type="ARBA" id="ARBA00023136"/>
    </source>
</evidence>
<dbReference type="HOGENOM" id="CLU_950057_0_0_1"/>
<dbReference type="Proteomes" id="UP000053599">
    <property type="component" value="Unassembled WGS sequence"/>
</dbReference>
<evidence type="ECO:0000256" key="4">
    <source>
        <dbReference type="ARBA" id="ARBA00022989"/>
    </source>
</evidence>
<evidence type="ECO:0000256" key="2">
    <source>
        <dbReference type="ARBA" id="ARBA00022448"/>
    </source>
</evidence>